<keyword evidence="1" id="KW-0812">Transmembrane</keyword>
<dbReference type="OrthoDB" id="675847at2"/>
<keyword evidence="3" id="KW-1185">Reference proteome</keyword>
<feature type="transmembrane region" description="Helical" evidence="1">
    <location>
        <begin position="65"/>
        <end position="84"/>
    </location>
</feature>
<evidence type="ECO:0000256" key="1">
    <source>
        <dbReference type="SAM" id="Phobius"/>
    </source>
</evidence>
<dbReference type="EMBL" id="MDGQ01000005">
    <property type="protein sequence ID" value="OEK04832.1"/>
    <property type="molecule type" value="Genomic_DNA"/>
</dbReference>
<evidence type="ECO:0000313" key="2">
    <source>
        <dbReference type="EMBL" id="OEK04832.1"/>
    </source>
</evidence>
<keyword evidence="1" id="KW-0472">Membrane</keyword>
<dbReference type="AlphaFoldDB" id="A0A1E5T0C1"/>
<protein>
    <submittedName>
        <fullName evidence="2">Uncharacterized protein</fullName>
    </submittedName>
</protein>
<dbReference type="STRING" id="1563681.BFP71_15440"/>
<proteinExistence type="predicted"/>
<dbReference type="Proteomes" id="UP000095552">
    <property type="component" value="Unassembled WGS sequence"/>
</dbReference>
<organism evidence="2 3">
    <name type="scientific">Roseivirga misakiensis</name>
    <dbReference type="NCBI Taxonomy" id="1563681"/>
    <lineage>
        <taxon>Bacteria</taxon>
        <taxon>Pseudomonadati</taxon>
        <taxon>Bacteroidota</taxon>
        <taxon>Cytophagia</taxon>
        <taxon>Cytophagales</taxon>
        <taxon>Roseivirgaceae</taxon>
        <taxon>Roseivirga</taxon>
    </lineage>
</organism>
<name>A0A1E5T0C1_9BACT</name>
<feature type="transmembrane region" description="Helical" evidence="1">
    <location>
        <begin position="96"/>
        <end position="115"/>
    </location>
</feature>
<feature type="transmembrane region" description="Helical" evidence="1">
    <location>
        <begin position="155"/>
        <end position="174"/>
    </location>
</feature>
<accession>A0A1E5T0C1</accession>
<feature type="transmembrane region" description="Helical" evidence="1">
    <location>
        <begin position="127"/>
        <end position="146"/>
    </location>
</feature>
<gene>
    <name evidence="2" type="ORF">BFP71_15440</name>
</gene>
<sequence length="223" mass="25149">MVQLGFYILTAIMIVAVFYLLNYGDQVQKLRKNAIFLLIVWIAYVVVMSFTGLLDNLSMPPKAPFLIILPAFIIVFITTSRRSFKKVIENTPKHIPVLIQVFRIIVELLIYGAFMEGFFPKRVTFEGLNYDIIMGILAIPVGLLIMKGTIDRQIILAYNILGLLVLSLTGYAFISSFYFSDFVSASGEIALVKTPFILLPGVLLPFAIFYHVVSIKQNLKARN</sequence>
<comment type="caution">
    <text evidence="2">The sequence shown here is derived from an EMBL/GenBank/DDBJ whole genome shotgun (WGS) entry which is preliminary data.</text>
</comment>
<feature type="transmembrane region" description="Helical" evidence="1">
    <location>
        <begin position="35"/>
        <end position="53"/>
    </location>
</feature>
<reference evidence="2 3" key="1">
    <citation type="submission" date="2016-08" db="EMBL/GenBank/DDBJ databases">
        <title>Draft genome of Fabibacter sp. strain SK-8.</title>
        <authorList>
            <person name="Wong S.-K."/>
            <person name="Hamasaki K."/>
            <person name="Yoshizawa S."/>
        </authorList>
    </citation>
    <scope>NUCLEOTIDE SEQUENCE [LARGE SCALE GENOMIC DNA]</scope>
    <source>
        <strain evidence="2 3">SK-8</strain>
    </source>
</reference>
<evidence type="ECO:0000313" key="3">
    <source>
        <dbReference type="Proteomes" id="UP000095552"/>
    </source>
</evidence>
<feature type="transmembrane region" description="Helical" evidence="1">
    <location>
        <begin position="194"/>
        <end position="213"/>
    </location>
</feature>
<keyword evidence="1" id="KW-1133">Transmembrane helix</keyword>
<feature type="transmembrane region" description="Helical" evidence="1">
    <location>
        <begin position="6"/>
        <end position="23"/>
    </location>
</feature>
<dbReference type="RefSeq" id="WP_069836337.1">
    <property type="nucleotide sequence ID" value="NZ_MDGQ01000005.1"/>
</dbReference>